<organism evidence="1 2">
    <name type="scientific">Segatella copri</name>
    <dbReference type="NCBI Taxonomy" id="165179"/>
    <lineage>
        <taxon>Bacteria</taxon>
        <taxon>Pseudomonadati</taxon>
        <taxon>Bacteroidota</taxon>
        <taxon>Bacteroidia</taxon>
        <taxon>Bacteroidales</taxon>
        <taxon>Prevotellaceae</taxon>
        <taxon>Segatella</taxon>
    </lineage>
</organism>
<name>A0A646HPE5_9BACT</name>
<dbReference type="Proteomes" id="UP000420635">
    <property type="component" value="Unassembled WGS sequence"/>
</dbReference>
<evidence type="ECO:0000313" key="1">
    <source>
        <dbReference type="EMBL" id="MQN88828.1"/>
    </source>
</evidence>
<dbReference type="RefSeq" id="WP_153114005.1">
    <property type="nucleotide sequence ID" value="NZ_VZAS01000179.1"/>
</dbReference>
<proteinExistence type="predicted"/>
<comment type="caution">
    <text evidence="1">The sequence shown here is derived from an EMBL/GenBank/DDBJ whole genome shotgun (WGS) entry which is preliminary data.</text>
</comment>
<accession>A0A646HPE5</accession>
<reference evidence="2" key="1">
    <citation type="submission" date="2019-09" db="EMBL/GenBank/DDBJ databases">
        <title>Distinct polysaccharide growth profiles of human intestinal Prevotella copri isolates.</title>
        <authorList>
            <person name="Fehlner-Peach H."/>
            <person name="Magnabosco C."/>
            <person name="Raghavan V."/>
            <person name="Scher J.U."/>
            <person name="Tett A."/>
            <person name="Cox L.M."/>
            <person name="Gottsegen C."/>
            <person name="Watters A."/>
            <person name="Wiltshire- Gordon J.D."/>
            <person name="Segata N."/>
            <person name="Bonneau R."/>
            <person name="Littman D.R."/>
        </authorList>
    </citation>
    <scope>NUCLEOTIDE SEQUENCE [LARGE SCALE GENOMIC DNA]</scope>
    <source>
        <strain evidence="2">iP54</strain>
    </source>
</reference>
<sequence>MKEFSCLLMISYLGGMERSIVLSADPFTFEPSITEENGGVYWDCSKTFIVDIADESIFNELKVPRSAIVTLASVGLPDARTYAIGTKTIPAKVQLVRYLNKAKLIVKCKMLANPLF</sequence>
<dbReference type="AlphaFoldDB" id="A0A646HPE5"/>
<evidence type="ECO:0000313" key="2">
    <source>
        <dbReference type="Proteomes" id="UP000420635"/>
    </source>
</evidence>
<protein>
    <submittedName>
        <fullName evidence="1">Pseudouridylate synthase</fullName>
    </submittedName>
</protein>
<dbReference type="EMBL" id="VZBQ01000029">
    <property type="protein sequence ID" value="MQN88828.1"/>
    <property type="molecule type" value="Genomic_DNA"/>
</dbReference>
<gene>
    <name evidence="1" type="ORF">F7D59_02870</name>
</gene>